<dbReference type="AlphaFoldDB" id="A0A1G6TZS6"/>
<dbReference type="EMBL" id="FMZE01000007">
    <property type="protein sequence ID" value="SDD33847.1"/>
    <property type="molecule type" value="Genomic_DNA"/>
</dbReference>
<evidence type="ECO:0000256" key="2">
    <source>
        <dbReference type="ARBA" id="ARBA00022516"/>
    </source>
</evidence>
<dbReference type="GO" id="GO:0003841">
    <property type="term" value="F:1-acylglycerol-3-phosphate O-acyltransferase activity"/>
    <property type="evidence" value="ECO:0007669"/>
    <property type="project" value="TreeGrafter"/>
</dbReference>
<accession>A0A1G6TZS6</accession>
<protein>
    <submittedName>
        <fullName evidence="8">1-acyl-sn-glycerol-3-phosphate acyltransferases</fullName>
    </submittedName>
</protein>
<keyword evidence="7" id="KW-1133">Transmembrane helix</keyword>
<dbReference type="RefSeq" id="WP_170140215.1">
    <property type="nucleotide sequence ID" value="NZ_CP016353.1"/>
</dbReference>
<evidence type="ECO:0000256" key="1">
    <source>
        <dbReference type="ARBA" id="ARBA00005189"/>
    </source>
</evidence>
<evidence type="ECO:0000256" key="7">
    <source>
        <dbReference type="SAM" id="Phobius"/>
    </source>
</evidence>
<proteinExistence type="predicted"/>
<keyword evidence="5 8" id="KW-0012">Acyltransferase</keyword>
<keyword evidence="4" id="KW-0443">Lipid metabolism</keyword>
<evidence type="ECO:0000256" key="6">
    <source>
        <dbReference type="SAM" id="MobiDB-lite"/>
    </source>
</evidence>
<dbReference type="STRING" id="530584.SAMN05421630_107356"/>
<dbReference type="SMART" id="SM00563">
    <property type="entry name" value="PlsC"/>
    <property type="match status" value="1"/>
</dbReference>
<dbReference type="PANTHER" id="PTHR10434:SF64">
    <property type="entry name" value="1-ACYL-SN-GLYCEROL-3-PHOSPHATE ACYLTRANSFERASE-RELATED"/>
    <property type="match status" value="1"/>
</dbReference>
<feature type="region of interest" description="Disordered" evidence="6">
    <location>
        <begin position="273"/>
        <end position="316"/>
    </location>
</feature>
<dbReference type="CDD" id="cd07989">
    <property type="entry name" value="LPLAT_AGPAT-like"/>
    <property type="match status" value="1"/>
</dbReference>
<dbReference type="SUPFAM" id="SSF69593">
    <property type="entry name" value="Glycerol-3-phosphate (1)-acyltransferase"/>
    <property type="match status" value="1"/>
</dbReference>
<feature type="transmembrane region" description="Helical" evidence="7">
    <location>
        <begin position="59"/>
        <end position="77"/>
    </location>
</feature>
<evidence type="ECO:0000256" key="3">
    <source>
        <dbReference type="ARBA" id="ARBA00022679"/>
    </source>
</evidence>
<reference evidence="8 9" key="1">
    <citation type="submission" date="2016-10" db="EMBL/GenBank/DDBJ databases">
        <authorList>
            <person name="de Groot N.N."/>
        </authorList>
    </citation>
    <scope>NUCLEOTIDE SEQUENCE [LARGE SCALE GENOMIC DNA]</scope>
    <source>
        <strain evidence="8 9">CGMCC 4.5506</strain>
    </source>
</reference>
<feature type="transmembrane region" description="Helical" evidence="7">
    <location>
        <begin position="30"/>
        <end position="52"/>
    </location>
</feature>
<evidence type="ECO:0000313" key="8">
    <source>
        <dbReference type="EMBL" id="SDD33847.1"/>
    </source>
</evidence>
<dbReference type="GO" id="GO:0006654">
    <property type="term" value="P:phosphatidic acid biosynthetic process"/>
    <property type="evidence" value="ECO:0007669"/>
    <property type="project" value="TreeGrafter"/>
</dbReference>
<dbReference type="Pfam" id="PF01553">
    <property type="entry name" value="Acyltransferase"/>
    <property type="match status" value="1"/>
</dbReference>
<sequence length="316" mass="33193">MSHPWMPVSTCDAACRDAEEPPSVALPRRVLRLFGLLLVLVLAIVSAPTLMVMRNRQPFVRFVFRCLLAACGVGLVVNGKLAGTGRGALVVHNHISWLDIVGLNAIDGGKPLRALAKREIASWPVLGGLVAKAGGVFLERERLSTLPATVANLAEVLRKGAIVAVSPEGTTWCGRASGRFRPALFQAAITGGVPVQPVALRYRTRAGRETAQPSFVGTDTLLDSVRRVLRTRGLVLELFVCPEIAPGRAGDRAELAGLAEAAVHAALGTASVPSRANTVASSRGASLRGGPCPTPATPADLTVPSRAVPTRSRTLH</sequence>
<evidence type="ECO:0000256" key="5">
    <source>
        <dbReference type="ARBA" id="ARBA00023315"/>
    </source>
</evidence>
<keyword evidence="9" id="KW-1185">Reference proteome</keyword>
<keyword evidence="7" id="KW-0812">Transmembrane</keyword>
<gene>
    <name evidence="8" type="ORF">SAMN05421630_107356</name>
</gene>
<keyword evidence="3 8" id="KW-0808">Transferase</keyword>
<comment type="pathway">
    <text evidence="1">Lipid metabolism.</text>
</comment>
<dbReference type="PANTHER" id="PTHR10434">
    <property type="entry name" value="1-ACYL-SN-GLYCEROL-3-PHOSPHATE ACYLTRANSFERASE"/>
    <property type="match status" value="1"/>
</dbReference>
<evidence type="ECO:0000256" key="4">
    <source>
        <dbReference type="ARBA" id="ARBA00023098"/>
    </source>
</evidence>
<keyword evidence="7" id="KW-0472">Membrane</keyword>
<evidence type="ECO:0000313" key="9">
    <source>
        <dbReference type="Proteomes" id="UP000199494"/>
    </source>
</evidence>
<dbReference type="Proteomes" id="UP000199494">
    <property type="component" value="Unassembled WGS sequence"/>
</dbReference>
<name>A0A1G6TZS6_9PSEU</name>
<dbReference type="InterPro" id="IPR002123">
    <property type="entry name" value="Plipid/glycerol_acylTrfase"/>
</dbReference>
<organism evidence="8 9">
    <name type="scientific">Prauserella marina</name>
    <dbReference type="NCBI Taxonomy" id="530584"/>
    <lineage>
        <taxon>Bacteria</taxon>
        <taxon>Bacillati</taxon>
        <taxon>Actinomycetota</taxon>
        <taxon>Actinomycetes</taxon>
        <taxon>Pseudonocardiales</taxon>
        <taxon>Pseudonocardiaceae</taxon>
        <taxon>Prauserella</taxon>
    </lineage>
</organism>
<keyword evidence="2" id="KW-0444">Lipid biosynthesis</keyword>
<feature type="compositionally biased region" description="Polar residues" evidence="6">
    <location>
        <begin position="273"/>
        <end position="284"/>
    </location>
</feature>